<dbReference type="InterPro" id="IPR011944">
    <property type="entry name" value="Steroid_delta5-4_isomerase"/>
</dbReference>
<dbReference type="InterPro" id="IPR037401">
    <property type="entry name" value="SnoaL-like"/>
</dbReference>
<organism evidence="2 3">
    <name type="scientific">Streptosporangium saharense</name>
    <dbReference type="NCBI Taxonomy" id="1706840"/>
    <lineage>
        <taxon>Bacteria</taxon>
        <taxon>Bacillati</taxon>
        <taxon>Actinomycetota</taxon>
        <taxon>Actinomycetes</taxon>
        <taxon>Streptosporangiales</taxon>
        <taxon>Streptosporangiaceae</taxon>
        <taxon>Streptosporangium</taxon>
    </lineage>
</organism>
<evidence type="ECO:0000259" key="1">
    <source>
        <dbReference type="Pfam" id="PF12680"/>
    </source>
</evidence>
<evidence type="ECO:0000313" key="2">
    <source>
        <dbReference type="EMBL" id="MBB4918934.1"/>
    </source>
</evidence>
<dbReference type="AlphaFoldDB" id="A0A7W7QSU7"/>
<keyword evidence="3" id="KW-1185">Reference proteome</keyword>
<dbReference type="Pfam" id="PF12680">
    <property type="entry name" value="SnoaL_2"/>
    <property type="match status" value="1"/>
</dbReference>
<dbReference type="RefSeq" id="WP_184720665.1">
    <property type="nucleotide sequence ID" value="NZ_JACHJP010000008.1"/>
</dbReference>
<dbReference type="Proteomes" id="UP000552644">
    <property type="component" value="Unassembled WGS sequence"/>
</dbReference>
<dbReference type="EMBL" id="JACHJP010000008">
    <property type="protein sequence ID" value="MBB4918934.1"/>
    <property type="molecule type" value="Genomic_DNA"/>
</dbReference>
<sequence length="120" mass="13701">MEFPQALEAHLTAIRSRDLDGYLETVHPDATVILPNGTFLRGRDAVAEFHTSWFGDPDWTLKTETVRTQAAGDSAFALLSVVYDDLDPEGKPYQKEYYLTLYFTLVDGRWLLLHDQNTFC</sequence>
<feature type="domain" description="SnoaL-like" evidence="1">
    <location>
        <begin position="8"/>
        <end position="110"/>
    </location>
</feature>
<dbReference type="NCBIfam" id="TIGR02246">
    <property type="entry name" value="SgcJ/EcaC family oxidoreductase"/>
    <property type="match status" value="1"/>
</dbReference>
<comment type="caution">
    <text evidence="2">The sequence shown here is derived from an EMBL/GenBank/DDBJ whole genome shotgun (WGS) entry which is preliminary data.</text>
</comment>
<reference evidence="2 3" key="1">
    <citation type="submission" date="2020-08" db="EMBL/GenBank/DDBJ databases">
        <title>Genomic Encyclopedia of Type Strains, Phase III (KMG-III): the genomes of soil and plant-associated and newly described type strains.</title>
        <authorList>
            <person name="Whitman W."/>
        </authorList>
    </citation>
    <scope>NUCLEOTIDE SEQUENCE [LARGE SCALE GENOMIC DNA]</scope>
    <source>
        <strain evidence="2 3">CECT 8840</strain>
    </source>
</reference>
<proteinExistence type="predicted"/>
<protein>
    <submittedName>
        <fullName evidence="2">Uncharacterized protein (TIGR02246 family)</fullName>
    </submittedName>
</protein>
<gene>
    <name evidence="2" type="ORF">FHS44_006070</name>
</gene>
<accession>A0A7W7QSU7</accession>
<dbReference type="InterPro" id="IPR032710">
    <property type="entry name" value="NTF2-like_dom_sf"/>
</dbReference>
<dbReference type="SUPFAM" id="SSF54427">
    <property type="entry name" value="NTF2-like"/>
    <property type="match status" value="1"/>
</dbReference>
<dbReference type="Gene3D" id="3.10.450.50">
    <property type="match status" value="1"/>
</dbReference>
<name>A0A7W7QSU7_9ACTN</name>
<evidence type="ECO:0000313" key="3">
    <source>
        <dbReference type="Proteomes" id="UP000552644"/>
    </source>
</evidence>